<sequence length="331" mass="37512">MADQVIEGLKALQNSKFVDATVVALFAYDYLLTLNDEINLVWFSEWRILKVAFLTNRYLVIPNIILQEFLLGNFNWHGSEVDCRALEEAVVALTIIGVFLSEAILCLRFWLMWNNDKRLIVATLITLLGTGSYFLFFGESRTLEGEFAESPMPGCAFIQAKQTVYVDLIVELIYDVVMLTLTLIPTIRLYHKAITPPVPLSNESIVKVRKDEVISLGYYKLVTGLQYYIFTVCADATIPMRLVYWDPPSVHPIIGERPYSSTFNSHHSIYPGDSYGTPYPSDVPIERIRDMGILSDFSKEHSIPSLESCLYADPDIGYSKMSFPARTSTNL</sequence>
<keyword evidence="1" id="KW-1133">Transmembrane helix</keyword>
<dbReference type="Proteomes" id="UP000807342">
    <property type="component" value="Unassembled WGS sequence"/>
</dbReference>
<dbReference type="OrthoDB" id="3258294at2759"/>
<reference evidence="3" key="1">
    <citation type="submission" date="2020-11" db="EMBL/GenBank/DDBJ databases">
        <authorList>
            <consortium name="DOE Joint Genome Institute"/>
            <person name="Ahrendt S."/>
            <person name="Riley R."/>
            <person name="Andreopoulos W."/>
            <person name="Labutti K."/>
            <person name="Pangilinan J."/>
            <person name="Ruiz-Duenas F.J."/>
            <person name="Barrasa J.M."/>
            <person name="Sanchez-Garcia M."/>
            <person name="Camarero S."/>
            <person name="Miyauchi S."/>
            <person name="Serrano A."/>
            <person name="Linde D."/>
            <person name="Babiker R."/>
            <person name="Drula E."/>
            <person name="Ayuso-Fernandez I."/>
            <person name="Pacheco R."/>
            <person name="Padilla G."/>
            <person name="Ferreira P."/>
            <person name="Barriuso J."/>
            <person name="Kellner H."/>
            <person name="Castanera R."/>
            <person name="Alfaro M."/>
            <person name="Ramirez L."/>
            <person name="Pisabarro A.G."/>
            <person name="Kuo A."/>
            <person name="Tritt A."/>
            <person name="Lipzen A."/>
            <person name="He G."/>
            <person name="Yan M."/>
            <person name="Ng V."/>
            <person name="Cullen D."/>
            <person name="Martin F."/>
            <person name="Rosso M.-N."/>
            <person name="Henrissat B."/>
            <person name="Hibbett D."/>
            <person name="Martinez A.T."/>
            <person name="Grigoriev I.V."/>
        </authorList>
    </citation>
    <scope>NUCLEOTIDE SEQUENCE</scope>
    <source>
        <strain evidence="3">MF-IS2</strain>
    </source>
</reference>
<protein>
    <recommendedName>
        <fullName evidence="2">DUF6533 domain-containing protein</fullName>
    </recommendedName>
</protein>
<keyword evidence="1" id="KW-0812">Transmembrane</keyword>
<feature type="domain" description="DUF6533" evidence="2">
    <location>
        <begin position="23"/>
        <end position="61"/>
    </location>
</feature>
<organism evidence="3 4">
    <name type="scientific">Macrolepiota fuliginosa MF-IS2</name>
    <dbReference type="NCBI Taxonomy" id="1400762"/>
    <lineage>
        <taxon>Eukaryota</taxon>
        <taxon>Fungi</taxon>
        <taxon>Dikarya</taxon>
        <taxon>Basidiomycota</taxon>
        <taxon>Agaricomycotina</taxon>
        <taxon>Agaricomycetes</taxon>
        <taxon>Agaricomycetidae</taxon>
        <taxon>Agaricales</taxon>
        <taxon>Agaricineae</taxon>
        <taxon>Agaricaceae</taxon>
        <taxon>Macrolepiota</taxon>
    </lineage>
</organism>
<evidence type="ECO:0000259" key="2">
    <source>
        <dbReference type="Pfam" id="PF20151"/>
    </source>
</evidence>
<evidence type="ECO:0000256" key="1">
    <source>
        <dbReference type="SAM" id="Phobius"/>
    </source>
</evidence>
<comment type="caution">
    <text evidence="3">The sequence shown here is derived from an EMBL/GenBank/DDBJ whole genome shotgun (WGS) entry which is preliminary data.</text>
</comment>
<accession>A0A9P5X2D0</accession>
<evidence type="ECO:0000313" key="4">
    <source>
        <dbReference type="Proteomes" id="UP000807342"/>
    </source>
</evidence>
<dbReference type="Pfam" id="PF20151">
    <property type="entry name" value="DUF6533"/>
    <property type="match status" value="1"/>
</dbReference>
<dbReference type="EMBL" id="MU151575">
    <property type="protein sequence ID" value="KAF9442740.1"/>
    <property type="molecule type" value="Genomic_DNA"/>
</dbReference>
<feature type="transmembrane region" description="Helical" evidence="1">
    <location>
        <begin position="89"/>
        <end position="113"/>
    </location>
</feature>
<dbReference type="InterPro" id="IPR045340">
    <property type="entry name" value="DUF6533"/>
</dbReference>
<gene>
    <name evidence="3" type="ORF">P691DRAFT_789049</name>
</gene>
<keyword evidence="1" id="KW-0472">Membrane</keyword>
<evidence type="ECO:0000313" key="3">
    <source>
        <dbReference type="EMBL" id="KAF9442740.1"/>
    </source>
</evidence>
<keyword evidence="4" id="KW-1185">Reference proteome</keyword>
<feature type="transmembrane region" description="Helical" evidence="1">
    <location>
        <begin position="119"/>
        <end position="137"/>
    </location>
</feature>
<proteinExistence type="predicted"/>
<dbReference type="AlphaFoldDB" id="A0A9P5X2D0"/>
<name>A0A9P5X2D0_9AGAR</name>